<dbReference type="InterPro" id="IPR011990">
    <property type="entry name" value="TPR-like_helical_dom_sf"/>
</dbReference>
<keyword evidence="8" id="KW-0697">Rotamase</keyword>
<evidence type="ECO:0000256" key="5">
    <source>
        <dbReference type="ARBA" id="ARBA00022553"/>
    </source>
</evidence>
<dbReference type="AlphaFoldDB" id="A0A8H3FND2"/>
<organism evidence="12 13">
    <name type="scientific">Imshaugia aleurites</name>
    <dbReference type="NCBI Taxonomy" id="172621"/>
    <lineage>
        <taxon>Eukaryota</taxon>
        <taxon>Fungi</taxon>
        <taxon>Dikarya</taxon>
        <taxon>Ascomycota</taxon>
        <taxon>Pezizomycotina</taxon>
        <taxon>Lecanoromycetes</taxon>
        <taxon>OSLEUM clade</taxon>
        <taxon>Lecanoromycetidae</taxon>
        <taxon>Lecanorales</taxon>
        <taxon>Lecanorineae</taxon>
        <taxon>Parmeliaceae</taxon>
        <taxon>Imshaugia</taxon>
    </lineage>
</organism>
<evidence type="ECO:0000313" key="13">
    <source>
        <dbReference type="Proteomes" id="UP000664534"/>
    </source>
</evidence>
<dbReference type="EC" id="5.2.1.8" evidence="3"/>
<dbReference type="InterPro" id="IPR050754">
    <property type="entry name" value="FKBP4/5/8-like"/>
</dbReference>
<dbReference type="GO" id="GO:0005737">
    <property type="term" value="C:cytoplasm"/>
    <property type="evidence" value="ECO:0007669"/>
    <property type="project" value="UniProtKB-SubCell"/>
</dbReference>
<evidence type="ECO:0000256" key="3">
    <source>
        <dbReference type="ARBA" id="ARBA00013194"/>
    </source>
</evidence>
<reference evidence="12" key="1">
    <citation type="submission" date="2021-03" db="EMBL/GenBank/DDBJ databases">
        <authorList>
            <person name="Tagirdzhanova G."/>
        </authorList>
    </citation>
    <scope>NUCLEOTIDE SEQUENCE</scope>
</reference>
<accession>A0A8H3FND2</accession>
<dbReference type="OrthoDB" id="5326662at2759"/>
<dbReference type="InterPro" id="IPR019734">
    <property type="entry name" value="TPR_rpt"/>
</dbReference>
<dbReference type="PROSITE" id="PS50005">
    <property type="entry name" value="TPR"/>
    <property type="match status" value="1"/>
</dbReference>
<dbReference type="InterPro" id="IPR013105">
    <property type="entry name" value="TPR_2"/>
</dbReference>
<gene>
    <name evidence="12" type="ORF">IMSHALPRED_007412</name>
</gene>
<evidence type="ECO:0000256" key="11">
    <source>
        <dbReference type="SAM" id="MobiDB-lite"/>
    </source>
</evidence>
<comment type="caution">
    <text evidence="12">The sequence shown here is derived from an EMBL/GenBank/DDBJ whole genome shotgun (WGS) entry which is preliminary data.</text>
</comment>
<dbReference type="Proteomes" id="UP000664534">
    <property type="component" value="Unassembled WGS sequence"/>
</dbReference>
<evidence type="ECO:0000313" key="12">
    <source>
        <dbReference type="EMBL" id="CAF9928227.1"/>
    </source>
</evidence>
<dbReference type="GO" id="GO:0003755">
    <property type="term" value="F:peptidyl-prolyl cis-trans isomerase activity"/>
    <property type="evidence" value="ECO:0007669"/>
    <property type="project" value="UniProtKB-EC"/>
</dbReference>
<dbReference type="EMBL" id="CAJPDT010000049">
    <property type="protein sequence ID" value="CAF9928227.1"/>
    <property type="molecule type" value="Genomic_DNA"/>
</dbReference>
<evidence type="ECO:0000256" key="10">
    <source>
        <dbReference type="PROSITE-ProRule" id="PRU00339"/>
    </source>
</evidence>
<proteinExistence type="predicted"/>
<evidence type="ECO:0000256" key="9">
    <source>
        <dbReference type="ARBA" id="ARBA00023235"/>
    </source>
</evidence>
<dbReference type="SUPFAM" id="SSF48452">
    <property type="entry name" value="TPR-like"/>
    <property type="match status" value="1"/>
</dbReference>
<evidence type="ECO:0000256" key="4">
    <source>
        <dbReference type="ARBA" id="ARBA00022490"/>
    </source>
</evidence>
<protein>
    <recommendedName>
        <fullName evidence="3">peptidylprolyl isomerase</fullName>
        <ecNumber evidence="3">5.2.1.8</ecNumber>
    </recommendedName>
</protein>
<keyword evidence="5" id="KW-0597">Phosphoprotein</keyword>
<sequence length="660" mass="76210">MTEHSMNSKEYHCDRKSIQSGPDQTYHFHTAILSTNRRIYEEARDLCRRENDFVCLTSRWSSRLGYELEERGLQMIAKGSKTRRFWNTSMTLILDPESLGGWPRKYSYDDGWKEISGDGLPGKYIFCSDELPDFCRLLLETCRYDDSILRNIAFYIDINPTIGNGEANNIDGYPAGLARLKKLFGPLYRLHSFGAAQVDGPLSGSYKGDIVSSLCKQPPTAVDIMNKTIVFLEQAGEENRRGQLLRAKLMYKAALSFVCFRTRPSHEQNVVMSSGPFPELTAGQTIGNIAVRLQARIAAVYFESGQLRMARIYTERALDPRRAYDHRHNKMYTLDIEHWERIVYAEVRHVAAKISYIHGHVWAAVGDLQDANEFVPLNEEQKDRYEAWQRHADRLSSRRAEKRKARELNLQKREESLQGINTPEKLYPVPEKKRLTVLLTEKFMVACNWKKKGDRLLRSDRSELATTKYKSALSKVEWIAQNQGLHFTITSGMFESYLARDGLNALRFKLQASVAASYLMSRKHKEVIQAISAALDCNPGERDCSHRWYDNCRHAYSVGNRDWAEDQRYDFAKVYYCRALGLAHMGDTELAVKNMEKALDLDPGDGTTYAQLVLLKRKLEEKNTRLRDKIRRKRANKLNVEQDKVRKKQERRRAKVRGSI</sequence>
<dbReference type="SMART" id="SM00028">
    <property type="entry name" value="TPR"/>
    <property type="match status" value="3"/>
</dbReference>
<evidence type="ECO:0000256" key="2">
    <source>
        <dbReference type="ARBA" id="ARBA00004496"/>
    </source>
</evidence>
<keyword evidence="13" id="KW-1185">Reference proteome</keyword>
<dbReference type="PANTHER" id="PTHR46512:SF9">
    <property type="entry name" value="PEPTIDYLPROLYL ISOMERASE"/>
    <property type="match status" value="1"/>
</dbReference>
<comment type="subcellular location">
    <subcellularLocation>
        <location evidence="2">Cytoplasm</location>
    </subcellularLocation>
</comment>
<evidence type="ECO:0000256" key="8">
    <source>
        <dbReference type="ARBA" id="ARBA00023110"/>
    </source>
</evidence>
<name>A0A8H3FND2_9LECA</name>
<keyword evidence="7 10" id="KW-0802">TPR repeat</keyword>
<feature type="repeat" description="TPR" evidence="10">
    <location>
        <begin position="572"/>
        <end position="605"/>
    </location>
</feature>
<keyword evidence="9" id="KW-0413">Isomerase</keyword>
<keyword evidence="4" id="KW-0963">Cytoplasm</keyword>
<evidence type="ECO:0000256" key="1">
    <source>
        <dbReference type="ARBA" id="ARBA00000971"/>
    </source>
</evidence>
<keyword evidence="6" id="KW-0677">Repeat</keyword>
<dbReference type="Pfam" id="PF07719">
    <property type="entry name" value="TPR_2"/>
    <property type="match status" value="1"/>
</dbReference>
<dbReference type="PANTHER" id="PTHR46512">
    <property type="entry name" value="PEPTIDYLPROLYL ISOMERASE"/>
    <property type="match status" value="1"/>
</dbReference>
<comment type="catalytic activity">
    <reaction evidence="1">
        <text>[protein]-peptidylproline (omega=180) = [protein]-peptidylproline (omega=0)</text>
        <dbReference type="Rhea" id="RHEA:16237"/>
        <dbReference type="Rhea" id="RHEA-COMP:10747"/>
        <dbReference type="Rhea" id="RHEA-COMP:10748"/>
        <dbReference type="ChEBI" id="CHEBI:83833"/>
        <dbReference type="ChEBI" id="CHEBI:83834"/>
        <dbReference type="EC" id="5.2.1.8"/>
    </reaction>
</comment>
<feature type="compositionally biased region" description="Basic residues" evidence="11">
    <location>
        <begin position="645"/>
        <end position="660"/>
    </location>
</feature>
<dbReference type="Gene3D" id="1.25.40.10">
    <property type="entry name" value="Tetratricopeptide repeat domain"/>
    <property type="match status" value="1"/>
</dbReference>
<evidence type="ECO:0000256" key="7">
    <source>
        <dbReference type="ARBA" id="ARBA00022803"/>
    </source>
</evidence>
<evidence type="ECO:0000256" key="6">
    <source>
        <dbReference type="ARBA" id="ARBA00022737"/>
    </source>
</evidence>
<feature type="region of interest" description="Disordered" evidence="11">
    <location>
        <begin position="637"/>
        <end position="660"/>
    </location>
</feature>